<name>A0A1F5GBN8_9BACT</name>
<evidence type="ECO:0000256" key="1">
    <source>
        <dbReference type="ARBA" id="ARBA00004651"/>
    </source>
</evidence>
<evidence type="ECO:0000313" key="9">
    <source>
        <dbReference type="EMBL" id="OGD89303.1"/>
    </source>
</evidence>
<evidence type="ECO:0000256" key="3">
    <source>
        <dbReference type="ARBA" id="ARBA00022676"/>
    </source>
</evidence>
<evidence type="ECO:0000256" key="6">
    <source>
        <dbReference type="ARBA" id="ARBA00022989"/>
    </source>
</evidence>
<feature type="transmembrane region" description="Helical" evidence="8">
    <location>
        <begin position="344"/>
        <end position="365"/>
    </location>
</feature>
<feature type="transmembrane region" description="Helical" evidence="8">
    <location>
        <begin position="203"/>
        <end position="220"/>
    </location>
</feature>
<evidence type="ECO:0000256" key="7">
    <source>
        <dbReference type="ARBA" id="ARBA00023136"/>
    </source>
</evidence>
<feature type="transmembrane region" description="Helical" evidence="8">
    <location>
        <begin position="495"/>
        <end position="514"/>
    </location>
</feature>
<feature type="transmembrane region" description="Helical" evidence="8">
    <location>
        <begin position="173"/>
        <end position="196"/>
    </location>
</feature>
<evidence type="ECO:0000256" key="4">
    <source>
        <dbReference type="ARBA" id="ARBA00022679"/>
    </source>
</evidence>
<protein>
    <recommendedName>
        <fullName evidence="11">Glycosyltransferase RgtA/B/C/D-like domain-containing protein</fullName>
    </recommendedName>
</protein>
<dbReference type="EMBL" id="MFAY01000013">
    <property type="protein sequence ID" value="OGD89303.1"/>
    <property type="molecule type" value="Genomic_DNA"/>
</dbReference>
<dbReference type="GO" id="GO:0016763">
    <property type="term" value="F:pentosyltransferase activity"/>
    <property type="evidence" value="ECO:0007669"/>
    <property type="project" value="TreeGrafter"/>
</dbReference>
<feature type="transmembrane region" description="Helical" evidence="8">
    <location>
        <begin position="377"/>
        <end position="400"/>
    </location>
</feature>
<evidence type="ECO:0000256" key="2">
    <source>
        <dbReference type="ARBA" id="ARBA00022475"/>
    </source>
</evidence>
<feature type="transmembrane region" description="Helical" evidence="8">
    <location>
        <begin position="226"/>
        <end position="254"/>
    </location>
</feature>
<dbReference type="PANTHER" id="PTHR33908">
    <property type="entry name" value="MANNOSYLTRANSFERASE YKCB-RELATED"/>
    <property type="match status" value="1"/>
</dbReference>
<dbReference type="GO" id="GO:0009103">
    <property type="term" value="P:lipopolysaccharide biosynthetic process"/>
    <property type="evidence" value="ECO:0007669"/>
    <property type="project" value="UniProtKB-ARBA"/>
</dbReference>
<dbReference type="GO" id="GO:0005886">
    <property type="term" value="C:plasma membrane"/>
    <property type="evidence" value="ECO:0007669"/>
    <property type="project" value="UniProtKB-SubCell"/>
</dbReference>
<organism evidence="9 10">
    <name type="scientific">Candidatus Curtissbacteria bacterium RIFCSPHIGHO2_01_FULL_40_12</name>
    <dbReference type="NCBI Taxonomy" id="1797710"/>
    <lineage>
        <taxon>Bacteria</taxon>
        <taxon>Candidatus Curtissiibacteriota</taxon>
    </lineage>
</organism>
<accession>A0A1F5GBN8</accession>
<feature type="transmembrane region" description="Helical" evidence="8">
    <location>
        <begin position="415"/>
        <end position="435"/>
    </location>
</feature>
<sequence length="523" mass="60398">MLSLLKLLLVAAFLNALSWIILIPIWQYPDEQAHFAQVQDLAELGKVPTGVPDTSYEIALSEKILGTERDNLGNNKYTYHPEYKPDYSTGFYGPFEKEISLLPKSARREFVKNEATLNPPLYYLLASIFYRIFYDADLFTRVFAVRIMSAFIFLGTIFVAFGIGKLIFEQNKILPPTLAALVAFKPMLVFASTGILPDPLTNLLFTIIIYLCSLVIVNGVNYKYVLLLIGMVIAGLYTRQQFLLSTPIIFLILAYDRLRAKRNVKLLIIPIVFLIVFIIISNYQSNVYFFNSLHIPELLLFELGKFLKPDFFEYLIAAMKKSYAETWPWYWGVYRWLSFTPPHFAYEIINRLVLISLIGLLFKIFQTIRSRKFDQHFIILLFMIISTLIYFSAFIIWDYFFMKHKGYSFGFQGRYFFPLIIAHLAILLYGIVTVVKLIGEKYLGLVLTLLVTAMILFNNLSLFHVAASYYDTSNVDSFIIQASQYKPNLIKGQSMIVAILSSLIAQGLFLFYLFKHVFAYKKD</sequence>
<feature type="transmembrane region" description="Helical" evidence="8">
    <location>
        <begin position="442"/>
        <end position="467"/>
    </location>
</feature>
<evidence type="ECO:0000313" key="10">
    <source>
        <dbReference type="Proteomes" id="UP000178577"/>
    </source>
</evidence>
<dbReference type="InterPro" id="IPR050297">
    <property type="entry name" value="LipidA_mod_glycosyltrf_83"/>
</dbReference>
<feature type="transmembrane region" description="Helical" evidence="8">
    <location>
        <begin position="7"/>
        <end position="26"/>
    </location>
</feature>
<feature type="transmembrane region" description="Helical" evidence="8">
    <location>
        <begin position="266"/>
        <end position="283"/>
    </location>
</feature>
<proteinExistence type="predicted"/>
<evidence type="ECO:0000256" key="8">
    <source>
        <dbReference type="SAM" id="Phobius"/>
    </source>
</evidence>
<dbReference type="PANTHER" id="PTHR33908:SF11">
    <property type="entry name" value="MEMBRANE PROTEIN"/>
    <property type="match status" value="1"/>
</dbReference>
<dbReference type="AlphaFoldDB" id="A0A1F5GBN8"/>
<keyword evidence="2" id="KW-1003">Cell membrane</keyword>
<dbReference type="Proteomes" id="UP000178577">
    <property type="component" value="Unassembled WGS sequence"/>
</dbReference>
<keyword evidence="7 8" id="KW-0472">Membrane</keyword>
<evidence type="ECO:0008006" key="11">
    <source>
        <dbReference type="Google" id="ProtNLM"/>
    </source>
</evidence>
<keyword evidence="3" id="KW-0328">Glycosyltransferase</keyword>
<comment type="subcellular location">
    <subcellularLocation>
        <location evidence="1">Cell membrane</location>
        <topology evidence="1">Multi-pass membrane protein</topology>
    </subcellularLocation>
</comment>
<keyword evidence="4" id="KW-0808">Transferase</keyword>
<gene>
    <name evidence="9" type="ORF">A2693_00535</name>
</gene>
<reference evidence="9 10" key="1">
    <citation type="journal article" date="2016" name="Nat. Commun.">
        <title>Thousands of microbial genomes shed light on interconnected biogeochemical processes in an aquifer system.</title>
        <authorList>
            <person name="Anantharaman K."/>
            <person name="Brown C.T."/>
            <person name="Hug L.A."/>
            <person name="Sharon I."/>
            <person name="Castelle C.J."/>
            <person name="Probst A.J."/>
            <person name="Thomas B.C."/>
            <person name="Singh A."/>
            <person name="Wilkins M.J."/>
            <person name="Karaoz U."/>
            <person name="Brodie E.L."/>
            <person name="Williams K.H."/>
            <person name="Hubbard S.S."/>
            <person name="Banfield J.F."/>
        </authorList>
    </citation>
    <scope>NUCLEOTIDE SEQUENCE [LARGE SCALE GENOMIC DNA]</scope>
</reference>
<feature type="transmembrane region" description="Helical" evidence="8">
    <location>
        <begin position="147"/>
        <end position="167"/>
    </location>
</feature>
<keyword evidence="6 8" id="KW-1133">Transmembrane helix</keyword>
<keyword evidence="5 8" id="KW-0812">Transmembrane</keyword>
<evidence type="ECO:0000256" key="5">
    <source>
        <dbReference type="ARBA" id="ARBA00022692"/>
    </source>
</evidence>
<comment type="caution">
    <text evidence="9">The sequence shown here is derived from an EMBL/GenBank/DDBJ whole genome shotgun (WGS) entry which is preliminary data.</text>
</comment>